<dbReference type="Pfam" id="PF02782">
    <property type="entry name" value="FGGY_C"/>
    <property type="match status" value="1"/>
</dbReference>
<dbReference type="InterPro" id="IPR050406">
    <property type="entry name" value="FGGY_Carb_Kinase"/>
</dbReference>
<dbReference type="EMBL" id="JACLCP010000001">
    <property type="protein sequence ID" value="MBC2844649.1"/>
    <property type="molecule type" value="Genomic_DNA"/>
</dbReference>
<dbReference type="GO" id="GO:0005975">
    <property type="term" value="P:carbohydrate metabolic process"/>
    <property type="evidence" value="ECO:0007669"/>
    <property type="project" value="InterPro"/>
</dbReference>
<evidence type="ECO:0000256" key="3">
    <source>
        <dbReference type="ARBA" id="ARBA00022777"/>
    </source>
</evidence>
<dbReference type="GO" id="GO:0016301">
    <property type="term" value="F:kinase activity"/>
    <property type="evidence" value="ECO:0007669"/>
    <property type="project" value="UniProtKB-KW"/>
</dbReference>
<dbReference type="RefSeq" id="WP_185788306.1">
    <property type="nucleotide sequence ID" value="NZ_JACLCP010000001.1"/>
</dbReference>
<dbReference type="Pfam" id="PF00370">
    <property type="entry name" value="FGGY_N"/>
    <property type="match status" value="1"/>
</dbReference>
<dbReference type="Gene3D" id="3.30.420.40">
    <property type="match status" value="2"/>
</dbReference>
<evidence type="ECO:0000259" key="4">
    <source>
        <dbReference type="Pfam" id="PF00370"/>
    </source>
</evidence>
<organism evidence="6 7">
    <name type="scientific">Winogradskyella flava</name>
    <dbReference type="NCBI Taxonomy" id="1884876"/>
    <lineage>
        <taxon>Bacteria</taxon>
        <taxon>Pseudomonadati</taxon>
        <taxon>Bacteroidota</taxon>
        <taxon>Flavobacteriia</taxon>
        <taxon>Flavobacteriales</taxon>
        <taxon>Flavobacteriaceae</taxon>
        <taxon>Winogradskyella</taxon>
    </lineage>
</organism>
<dbReference type="PANTHER" id="PTHR43095">
    <property type="entry name" value="SUGAR KINASE"/>
    <property type="match status" value="1"/>
</dbReference>
<dbReference type="CDD" id="cd07809">
    <property type="entry name" value="ASKHA_NBD_FGGY_BaXK-like"/>
    <property type="match status" value="1"/>
</dbReference>
<name>A0A842IR28_9FLAO</name>
<comment type="similarity">
    <text evidence="1">Belongs to the FGGY kinase family.</text>
</comment>
<feature type="domain" description="Carbohydrate kinase FGGY N-terminal" evidence="4">
    <location>
        <begin position="3"/>
        <end position="246"/>
    </location>
</feature>
<dbReference type="SUPFAM" id="SSF53067">
    <property type="entry name" value="Actin-like ATPase domain"/>
    <property type="match status" value="2"/>
</dbReference>
<evidence type="ECO:0000313" key="6">
    <source>
        <dbReference type="EMBL" id="MBC2844649.1"/>
    </source>
</evidence>
<sequence>MNYYLGLDIGSSSIKAALVEVESGKSLGVVQEPKEEMGMFAQKNGWAEQKPNDWWLHVCAAIKRLKKEYNVTRSQIKGIGISYQMHGLVLIDKEGNPLRKSIIWCDSRAVNIGNKAFNNIGQDKCSSQLLNSPANFTASKLKWVKDNEPDIYKSIYKFMLPGDYIAYRFSNTINTTISGLSEGIFWDFKNNNVADFLLEYYGFDIELVPDIIETFGIQSLVDEKGESESGLAAGTPIFYRAGDQPNNALSLNVFNPGEVAATGGTSGVVYAVTDSLSVKESARVNNFAHVNYKEDDDARIGKLLCINGAGIQYRWLLNNLSVTSYEDMNNLAAEIPVGSDGVCLIPFGNGAERMLDNKEIGTRIVNMNLNNHHKGHMCRAALEGIAFSFVYGMEIMTSDGIKPSVIRAGNDNLFRSEIFANTVATLIEQEIEIYNTTGAIGAARAANLHKGDFEAFGKVIMDNDHVMTFMPFKDKTPYLEAYNNWKKELELILNKVEHKISHNGNYRKQRIL</sequence>
<dbReference type="PANTHER" id="PTHR43095:SF5">
    <property type="entry name" value="XYLULOSE KINASE"/>
    <property type="match status" value="1"/>
</dbReference>
<dbReference type="InterPro" id="IPR018485">
    <property type="entry name" value="FGGY_C"/>
</dbReference>
<keyword evidence="7" id="KW-1185">Reference proteome</keyword>
<dbReference type="InterPro" id="IPR018484">
    <property type="entry name" value="FGGY_N"/>
</dbReference>
<evidence type="ECO:0000256" key="2">
    <source>
        <dbReference type="ARBA" id="ARBA00022679"/>
    </source>
</evidence>
<accession>A0A842IR28</accession>
<dbReference type="InterPro" id="IPR043129">
    <property type="entry name" value="ATPase_NBD"/>
</dbReference>
<feature type="domain" description="Carbohydrate kinase FGGY C-terminal" evidence="5">
    <location>
        <begin position="260"/>
        <end position="447"/>
    </location>
</feature>
<keyword evidence="2" id="KW-0808">Transferase</keyword>
<comment type="caution">
    <text evidence="6">The sequence shown here is derived from an EMBL/GenBank/DDBJ whole genome shotgun (WGS) entry which is preliminary data.</text>
</comment>
<dbReference type="InterPro" id="IPR000577">
    <property type="entry name" value="Carb_kinase_FGGY"/>
</dbReference>
<reference evidence="6" key="1">
    <citation type="submission" date="2020-08" db="EMBL/GenBank/DDBJ databases">
        <title>Winogradskyella ouciana sp. nov., isolated from the hadal seawater of the Mariana Trench.</title>
        <authorList>
            <person name="He X."/>
        </authorList>
    </citation>
    <scope>NUCLEOTIDE SEQUENCE [LARGE SCALE GENOMIC DNA]</scope>
    <source>
        <strain evidence="6">KCTC 52348</strain>
    </source>
</reference>
<gene>
    <name evidence="6" type="ORF">H7F21_06050</name>
</gene>
<dbReference type="Proteomes" id="UP000533900">
    <property type="component" value="Unassembled WGS sequence"/>
</dbReference>
<evidence type="ECO:0000256" key="1">
    <source>
        <dbReference type="ARBA" id="ARBA00009156"/>
    </source>
</evidence>
<protein>
    <submittedName>
        <fullName evidence="6">Carbohydrate kinase</fullName>
    </submittedName>
</protein>
<evidence type="ECO:0000313" key="7">
    <source>
        <dbReference type="Proteomes" id="UP000533900"/>
    </source>
</evidence>
<proteinExistence type="inferred from homology"/>
<dbReference type="AlphaFoldDB" id="A0A842IR28"/>
<evidence type="ECO:0000259" key="5">
    <source>
        <dbReference type="Pfam" id="PF02782"/>
    </source>
</evidence>
<keyword evidence="3 6" id="KW-0418">Kinase</keyword>
<dbReference type="PIRSF" id="PIRSF000538">
    <property type="entry name" value="GlpK"/>
    <property type="match status" value="1"/>
</dbReference>